<dbReference type="PANTHER" id="PTHR48097">
    <property type="entry name" value="L-THREONINE ALDOLASE-RELATED"/>
    <property type="match status" value="1"/>
</dbReference>
<evidence type="ECO:0000256" key="1">
    <source>
        <dbReference type="ARBA" id="ARBA00001933"/>
    </source>
</evidence>
<organism evidence="6 8">
    <name type="scientific">Chryseobacterium jejuense</name>
    <dbReference type="NCBI Taxonomy" id="445960"/>
    <lineage>
        <taxon>Bacteria</taxon>
        <taxon>Pseudomonadati</taxon>
        <taxon>Bacteroidota</taxon>
        <taxon>Flavobacteriia</taxon>
        <taxon>Flavobacteriales</taxon>
        <taxon>Weeksellaceae</taxon>
        <taxon>Chryseobacterium group</taxon>
        <taxon>Chryseobacterium</taxon>
    </lineage>
</organism>
<dbReference type="InterPro" id="IPR015422">
    <property type="entry name" value="PyrdxlP-dep_Trfase_small"/>
</dbReference>
<dbReference type="EC" id="4.1.2.48" evidence="6"/>
<dbReference type="InterPro" id="IPR015424">
    <property type="entry name" value="PyrdxlP-dep_Trfase"/>
</dbReference>
<dbReference type="AlphaFoldDB" id="A0A2X2VNM6"/>
<keyword evidence="7" id="KW-1185">Reference proteome</keyword>
<dbReference type="GO" id="GO:0006520">
    <property type="term" value="P:amino acid metabolic process"/>
    <property type="evidence" value="ECO:0007669"/>
    <property type="project" value="InterPro"/>
</dbReference>
<dbReference type="SUPFAM" id="SSF53383">
    <property type="entry name" value="PLP-dependent transferases"/>
    <property type="match status" value="1"/>
</dbReference>
<evidence type="ECO:0000313" key="7">
    <source>
        <dbReference type="Proteomes" id="UP000199426"/>
    </source>
</evidence>
<dbReference type="InterPro" id="IPR001597">
    <property type="entry name" value="ArAA_b-elim_lyase/Thr_aldolase"/>
</dbReference>
<reference evidence="5 7" key="1">
    <citation type="submission" date="2016-10" db="EMBL/GenBank/DDBJ databases">
        <authorList>
            <person name="Varghese N."/>
            <person name="Submissions S."/>
        </authorList>
    </citation>
    <scope>NUCLEOTIDE SEQUENCE [LARGE SCALE GENOMIC DNA]</scope>
    <source>
        <strain evidence="5 7">DSM 19299</strain>
    </source>
</reference>
<dbReference type="Gene3D" id="3.40.640.10">
    <property type="entry name" value="Type I PLP-dependent aspartate aminotransferase-like (Major domain)"/>
    <property type="match status" value="1"/>
</dbReference>
<comment type="cofactor">
    <cofactor evidence="1">
        <name>pyridoxal 5'-phosphate</name>
        <dbReference type="ChEBI" id="CHEBI:597326"/>
    </cofactor>
</comment>
<protein>
    <submittedName>
        <fullName evidence="5 6">L-threonine aldolase</fullName>
        <ecNumber evidence="6">4.1.2.48</ecNumber>
    </submittedName>
</protein>
<reference evidence="6 8" key="2">
    <citation type="submission" date="2018-06" db="EMBL/GenBank/DDBJ databases">
        <authorList>
            <consortium name="Pathogen Informatics"/>
            <person name="Doyle S."/>
        </authorList>
    </citation>
    <scope>NUCLEOTIDE SEQUENCE [LARGE SCALE GENOMIC DNA]</scope>
    <source>
        <strain evidence="6 8">NCTC13492</strain>
    </source>
</reference>
<dbReference type="PANTHER" id="PTHR48097:SF5">
    <property type="entry name" value="LOW SPECIFICITY L-THREONINE ALDOLASE"/>
    <property type="match status" value="1"/>
</dbReference>
<keyword evidence="3" id="KW-0663">Pyridoxal phosphate</keyword>
<keyword evidence="6" id="KW-0456">Lyase</keyword>
<dbReference type="EMBL" id="UAWB01000002">
    <property type="protein sequence ID" value="SQB27241.1"/>
    <property type="molecule type" value="Genomic_DNA"/>
</dbReference>
<comment type="similarity">
    <text evidence="2">Belongs to the threonine aldolase family.</text>
</comment>
<feature type="domain" description="Aromatic amino acid beta-eliminating lyase/threonine aldolase" evidence="4">
    <location>
        <begin position="49"/>
        <end position="319"/>
    </location>
</feature>
<evidence type="ECO:0000256" key="3">
    <source>
        <dbReference type="ARBA" id="ARBA00022898"/>
    </source>
</evidence>
<dbReference type="Proteomes" id="UP000251670">
    <property type="component" value="Unassembled WGS sequence"/>
</dbReference>
<evidence type="ECO:0000313" key="8">
    <source>
        <dbReference type="Proteomes" id="UP000251670"/>
    </source>
</evidence>
<name>A0A2X2VNM6_CHRJE</name>
<evidence type="ECO:0000313" key="6">
    <source>
        <dbReference type="EMBL" id="SQB27241.1"/>
    </source>
</evidence>
<dbReference type="GO" id="GO:0016829">
    <property type="term" value="F:lyase activity"/>
    <property type="evidence" value="ECO:0007669"/>
    <property type="project" value="UniProtKB-KW"/>
</dbReference>
<sequence>MLDDFQYKSNKIISKDHSCYFNFFYFYTMKFSFKNDYSEGCHPNILQSLLQYNLEQQAGYGEDEFSLKAKELIKTKINKQDSEIYLVSGGTQANLIVISSVLKPYQCAISASTGHILNNETGAIEATGHKILSIETEDGKLRPSDIIPVLENHRNVPHQVMPKMVYISNSTELGTIYQAKELEELSEFCKQNRLYLFMDGARLGHGLTSEISDLSLERVAELTDIFYLGGTKNGALIGEAIVINNPALQEDFAFNIKQKGALLAKGRLLGIQFLELMKDDLYFDLAKHANQQAMKIKHALQEKGIRFLADTYTNQIFPILSNELIEILSESFEFFVWKKVDEEFSAIRLITSWSTSDDAVSRFIEIIRKKL</sequence>
<evidence type="ECO:0000256" key="2">
    <source>
        <dbReference type="ARBA" id="ARBA00006966"/>
    </source>
</evidence>
<accession>A0A2X2VNM6</accession>
<evidence type="ECO:0000313" key="5">
    <source>
        <dbReference type="EMBL" id="SDI94015.1"/>
    </source>
</evidence>
<dbReference type="Pfam" id="PF01212">
    <property type="entry name" value="Beta_elim_lyase"/>
    <property type="match status" value="1"/>
</dbReference>
<dbReference type="InterPro" id="IPR015421">
    <property type="entry name" value="PyrdxlP-dep_Trfase_major"/>
</dbReference>
<gene>
    <name evidence="6" type="primary">ltaE</name>
    <name evidence="6" type="ORF">NCTC13492_00902</name>
    <name evidence="5" type="ORF">SAMN05421542_2318</name>
</gene>
<evidence type="ECO:0000259" key="4">
    <source>
        <dbReference type="Pfam" id="PF01212"/>
    </source>
</evidence>
<dbReference type="Proteomes" id="UP000199426">
    <property type="component" value="Unassembled WGS sequence"/>
</dbReference>
<proteinExistence type="inferred from homology"/>
<dbReference type="Gene3D" id="3.90.1150.10">
    <property type="entry name" value="Aspartate Aminotransferase, domain 1"/>
    <property type="match status" value="1"/>
</dbReference>
<dbReference type="EMBL" id="FNEG01000003">
    <property type="protein sequence ID" value="SDI94015.1"/>
    <property type="molecule type" value="Genomic_DNA"/>
</dbReference>
<dbReference type="STRING" id="445960.SAMN05421542_2318"/>